<evidence type="ECO:0000256" key="4">
    <source>
        <dbReference type="ARBA" id="ARBA00022792"/>
    </source>
</evidence>
<dbReference type="CDD" id="cd00922">
    <property type="entry name" value="Cyt_c_Oxidase_IV"/>
    <property type="match status" value="1"/>
</dbReference>
<dbReference type="SUPFAM" id="SSF81406">
    <property type="entry name" value="Mitochondrial cytochrome c oxidase subunit IV"/>
    <property type="match status" value="1"/>
</dbReference>
<evidence type="ECO:0000256" key="8">
    <source>
        <dbReference type="ARBA" id="ARBA00023128"/>
    </source>
</evidence>
<gene>
    <name evidence="12" type="primary">LOC116297861</name>
</gene>
<evidence type="ECO:0000256" key="3">
    <source>
        <dbReference type="ARBA" id="ARBA00022692"/>
    </source>
</evidence>
<dbReference type="Pfam" id="PF02936">
    <property type="entry name" value="COX4"/>
    <property type="match status" value="1"/>
</dbReference>
<keyword evidence="5" id="KW-0809">Transit peptide</keyword>
<evidence type="ECO:0000256" key="1">
    <source>
        <dbReference type="ARBA" id="ARBA00004434"/>
    </source>
</evidence>
<dbReference type="InParanoid" id="A0A6P8I3G1"/>
<keyword evidence="11" id="KW-1185">Reference proteome</keyword>
<dbReference type="KEGG" id="aten:116297861"/>
<evidence type="ECO:0000256" key="10">
    <source>
        <dbReference type="SAM" id="Phobius"/>
    </source>
</evidence>
<dbReference type="GO" id="GO:0045277">
    <property type="term" value="C:respiratory chain complex IV"/>
    <property type="evidence" value="ECO:0007669"/>
    <property type="project" value="InterPro"/>
</dbReference>
<dbReference type="GO" id="GO:0006123">
    <property type="term" value="P:mitochondrial electron transport, cytochrome c to oxygen"/>
    <property type="evidence" value="ECO:0007669"/>
    <property type="project" value="InterPro"/>
</dbReference>
<dbReference type="FunFam" id="1.10.442.10:FF:000001">
    <property type="entry name" value="Cytochrome c oxidase subunit 4 isoform 1"/>
    <property type="match status" value="1"/>
</dbReference>
<evidence type="ECO:0000313" key="12">
    <source>
        <dbReference type="RefSeq" id="XP_031562036.1"/>
    </source>
</evidence>
<dbReference type="Gene3D" id="1.10.442.10">
    <property type="entry name" value="Cytochrome c oxidase subunit IV"/>
    <property type="match status" value="1"/>
</dbReference>
<dbReference type="GeneID" id="116297861"/>
<evidence type="ECO:0000256" key="9">
    <source>
        <dbReference type="ARBA" id="ARBA00023136"/>
    </source>
</evidence>
<keyword evidence="4" id="KW-0999">Mitochondrion inner membrane</keyword>
<dbReference type="GO" id="GO:0005743">
    <property type="term" value="C:mitochondrial inner membrane"/>
    <property type="evidence" value="ECO:0007669"/>
    <property type="project" value="UniProtKB-SubCell"/>
</dbReference>
<keyword evidence="7" id="KW-0560">Oxidoreductase</keyword>
<evidence type="ECO:0000256" key="5">
    <source>
        <dbReference type="ARBA" id="ARBA00022946"/>
    </source>
</evidence>
<dbReference type="OrthoDB" id="186013at2759"/>
<dbReference type="InterPro" id="IPR004203">
    <property type="entry name" value="Cyt_c_oxidase_su4_fam"/>
</dbReference>
<dbReference type="InterPro" id="IPR036639">
    <property type="entry name" value="Cyt_c_oxidase_su4_sf"/>
</dbReference>
<name>A0A6P8I3G1_ACTTE</name>
<dbReference type="GO" id="GO:0016491">
    <property type="term" value="F:oxidoreductase activity"/>
    <property type="evidence" value="ECO:0007669"/>
    <property type="project" value="UniProtKB-KW"/>
</dbReference>
<keyword evidence="6 10" id="KW-1133">Transmembrane helix</keyword>
<comment type="subcellular location">
    <subcellularLocation>
        <location evidence="1">Mitochondrion inner membrane</location>
        <topology evidence="1">Single-pass membrane protein</topology>
    </subcellularLocation>
</comment>
<evidence type="ECO:0000256" key="6">
    <source>
        <dbReference type="ARBA" id="ARBA00022989"/>
    </source>
</evidence>
<accession>A0A6P8I3G1</accession>
<comment type="similarity">
    <text evidence="2">Belongs to the cytochrome c oxidase IV family.</text>
</comment>
<dbReference type="PANTHER" id="PTHR10707:SF10">
    <property type="entry name" value="CYTOCHROME C OXIDASE SUBUNIT 4"/>
    <property type="match status" value="1"/>
</dbReference>
<reference evidence="12" key="1">
    <citation type="submission" date="2025-08" db="UniProtKB">
        <authorList>
            <consortium name="RefSeq"/>
        </authorList>
    </citation>
    <scope>IDENTIFICATION</scope>
    <source>
        <tissue evidence="12">Tentacle</tissue>
    </source>
</reference>
<evidence type="ECO:0000256" key="7">
    <source>
        <dbReference type="ARBA" id="ARBA00023002"/>
    </source>
</evidence>
<dbReference type="PANTHER" id="PTHR10707">
    <property type="entry name" value="CYTOCHROME C OXIDASE SUBUNIT IV"/>
    <property type="match status" value="1"/>
</dbReference>
<organism evidence="11 12">
    <name type="scientific">Actinia tenebrosa</name>
    <name type="common">Australian red waratah sea anemone</name>
    <dbReference type="NCBI Taxonomy" id="6105"/>
    <lineage>
        <taxon>Eukaryota</taxon>
        <taxon>Metazoa</taxon>
        <taxon>Cnidaria</taxon>
        <taxon>Anthozoa</taxon>
        <taxon>Hexacorallia</taxon>
        <taxon>Actiniaria</taxon>
        <taxon>Actiniidae</taxon>
        <taxon>Actinia</taxon>
    </lineage>
</organism>
<dbReference type="RefSeq" id="XP_031562036.1">
    <property type="nucleotide sequence ID" value="XM_031706176.1"/>
</dbReference>
<dbReference type="FunCoup" id="A0A6P8I3G1">
    <property type="interactions" value="1262"/>
</dbReference>
<dbReference type="AlphaFoldDB" id="A0A6P8I3G1"/>
<evidence type="ECO:0000256" key="2">
    <source>
        <dbReference type="ARBA" id="ARBA00008135"/>
    </source>
</evidence>
<sequence length="139" mass="15559">MANFLRLSCRLVGRRIHTSAPRKFDPVPTVRAEIGSDLEALKQKEKGPWSALTKEEKVALYRSQFPKTLAESRYGEPYGKKVIGGVSFLVALSLGLFAFLRTYIGPDPPHTLSDEWVKASQEKMIRQRANPITGISSKQ</sequence>
<feature type="transmembrane region" description="Helical" evidence="10">
    <location>
        <begin position="82"/>
        <end position="104"/>
    </location>
</feature>
<proteinExistence type="inferred from homology"/>
<evidence type="ECO:0000313" key="11">
    <source>
        <dbReference type="Proteomes" id="UP000515163"/>
    </source>
</evidence>
<keyword evidence="3 10" id="KW-0812">Transmembrane</keyword>
<keyword evidence="9 10" id="KW-0472">Membrane</keyword>
<keyword evidence="8" id="KW-0496">Mitochondrion</keyword>
<dbReference type="Proteomes" id="UP000515163">
    <property type="component" value="Unplaced"/>
</dbReference>
<protein>
    <submittedName>
        <fullName evidence="12">Cytochrome c oxidase subunit 4 isoform 1, mitochondrial-like</fullName>
    </submittedName>
</protein>